<keyword evidence="1" id="KW-0812">Transmembrane</keyword>
<reference evidence="2" key="1">
    <citation type="submission" date="2020-01" db="EMBL/GenBank/DDBJ databases">
        <authorList>
            <consortium name="DOE Joint Genome Institute"/>
            <person name="Haridas S."/>
            <person name="Albert R."/>
            <person name="Binder M."/>
            <person name="Bloem J."/>
            <person name="Labutti K."/>
            <person name="Salamov A."/>
            <person name="Andreopoulos B."/>
            <person name="Baker S.E."/>
            <person name="Barry K."/>
            <person name="Bills G."/>
            <person name="Bluhm B.H."/>
            <person name="Cannon C."/>
            <person name="Castanera R."/>
            <person name="Culley D.E."/>
            <person name="Daum C."/>
            <person name="Ezra D."/>
            <person name="Gonzalez J.B."/>
            <person name="Henrissat B."/>
            <person name="Kuo A."/>
            <person name="Liang C."/>
            <person name="Lipzen A."/>
            <person name="Lutzoni F."/>
            <person name="Magnuson J."/>
            <person name="Mondo S."/>
            <person name="Nolan M."/>
            <person name="Ohm R."/>
            <person name="Pangilinan J."/>
            <person name="Park H.-J."/>
            <person name="Ramirez L."/>
            <person name="Alfaro M."/>
            <person name="Sun H."/>
            <person name="Tritt A."/>
            <person name="Yoshinaga Y."/>
            <person name="Zwiers L.-H."/>
            <person name="Turgeon B.G."/>
            <person name="Goodwin S.B."/>
            <person name="Spatafora J.W."/>
            <person name="Crous P.W."/>
            <person name="Grigoriev I.V."/>
        </authorList>
    </citation>
    <scope>NUCLEOTIDE SEQUENCE</scope>
    <source>
        <strain evidence="2">CBS 394.84</strain>
    </source>
</reference>
<comment type="caution">
    <text evidence="2">The sequence shown here is derived from an EMBL/GenBank/DDBJ whole genome shotgun (WGS) entry which is preliminary data.</text>
</comment>
<sequence>MSSRTTPGLDQLFAPIRHGEINDVVFSAAATLPVSRIGVNTPSATASSTLSRSVLQGSTTFSHASSSTPSSSSSALPLPPPLALRHDSRLSKSAALGIGVAVGIIGILLFISIALLIYRRYKLRHSPSSRHYRQTKLWKGFVPATPNTARTTFVETKMANIYFAELPTPATPAFMASPPLEENIGDRVSWNRGNRTSWPVSPITPGSPPIEMPI</sequence>
<dbReference type="RefSeq" id="XP_040793072.1">
    <property type="nucleotide sequence ID" value="XM_040927906.1"/>
</dbReference>
<dbReference type="GeneID" id="63845159"/>
<dbReference type="EMBL" id="ML976614">
    <property type="protein sequence ID" value="KAF1850509.1"/>
    <property type="molecule type" value="Genomic_DNA"/>
</dbReference>
<evidence type="ECO:0000313" key="3">
    <source>
        <dbReference type="Proteomes" id="UP000800039"/>
    </source>
</evidence>
<name>A0A9P4GSK0_9PLEO</name>
<evidence type="ECO:0000313" key="2">
    <source>
        <dbReference type="EMBL" id="KAF1850509.1"/>
    </source>
</evidence>
<proteinExistence type="predicted"/>
<dbReference type="AlphaFoldDB" id="A0A9P4GSK0"/>
<dbReference type="OrthoDB" id="3723527at2759"/>
<dbReference type="Proteomes" id="UP000800039">
    <property type="component" value="Unassembled WGS sequence"/>
</dbReference>
<gene>
    <name evidence="2" type="ORF">K460DRAFT_273742</name>
</gene>
<organism evidence="2 3">
    <name type="scientific">Cucurbitaria berberidis CBS 394.84</name>
    <dbReference type="NCBI Taxonomy" id="1168544"/>
    <lineage>
        <taxon>Eukaryota</taxon>
        <taxon>Fungi</taxon>
        <taxon>Dikarya</taxon>
        <taxon>Ascomycota</taxon>
        <taxon>Pezizomycotina</taxon>
        <taxon>Dothideomycetes</taxon>
        <taxon>Pleosporomycetidae</taxon>
        <taxon>Pleosporales</taxon>
        <taxon>Pleosporineae</taxon>
        <taxon>Cucurbitariaceae</taxon>
        <taxon>Cucurbitaria</taxon>
    </lineage>
</organism>
<keyword evidence="3" id="KW-1185">Reference proteome</keyword>
<keyword evidence="1" id="KW-0472">Membrane</keyword>
<accession>A0A9P4GSK0</accession>
<evidence type="ECO:0000256" key="1">
    <source>
        <dbReference type="SAM" id="Phobius"/>
    </source>
</evidence>
<evidence type="ECO:0008006" key="4">
    <source>
        <dbReference type="Google" id="ProtNLM"/>
    </source>
</evidence>
<keyword evidence="1" id="KW-1133">Transmembrane helix</keyword>
<feature type="transmembrane region" description="Helical" evidence="1">
    <location>
        <begin position="94"/>
        <end position="118"/>
    </location>
</feature>
<protein>
    <recommendedName>
        <fullName evidence="4">Mid2 domain-containing protein</fullName>
    </recommendedName>
</protein>